<keyword evidence="3" id="KW-0949">S-adenosyl-L-methionine</keyword>
<dbReference type="EMBL" id="BMCU01000006">
    <property type="protein sequence ID" value="GGG27382.1"/>
    <property type="molecule type" value="Genomic_DNA"/>
</dbReference>
<dbReference type="SUPFAM" id="SSF53335">
    <property type="entry name" value="S-adenosyl-L-methionine-dependent methyltransferases"/>
    <property type="match status" value="1"/>
</dbReference>
<dbReference type="GO" id="GO:0032259">
    <property type="term" value="P:methylation"/>
    <property type="evidence" value="ECO:0007669"/>
    <property type="project" value="UniProtKB-KW"/>
</dbReference>
<proteinExistence type="predicted"/>
<keyword evidence="1 4" id="KW-0489">Methyltransferase</keyword>
<reference evidence="4" key="1">
    <citation type="journal article" date="2014" name="Int. J. Syst. Evol. Microbiol.">
        <title>Complete genome sequence of Corynebacterium casei LMG S-19264T (=DSM 44701T), isolated from a smear-ripened cheese.</title>
        <authorList>
            <consortium name="US DOE Joint Genome Institute (JGI-PGF)"/>
            <person name="Walter F."/>
            <person name="Albersmeier A."/>
            <person name="Kalinowski J."/>
            <person name="Ruckert C."/>
        </authorList>
    </citation>
    <scope>NUCLEOTIDE SEQUENCE</scope>
    <source>
        <strain evidence="4">CCM 7905</strain>
    </source>
</reference>
<comment type="caution">
    <text evidence="4">The sequence shown here is derived from an EMBL/GenBank/DDBJ whole genome shotgun (WGS) entry which is preliminary data.</text>
</comment>
<gene>
    <name evidence="4" type="ORF">GCM10007304_46510</name>
</gene>
<evidence type="ECO:0000256" key="1">
    <source>
        <dbReference type="ARBA" id="ARBA00022603"/>
    </source>
</evidence>
<evidence type="ECO:0000313" key="4">
    <source>
        <dbReference type="EMBL" id="GGG27382.1"/>
    </source>
</evidence>
<dbReference type="CDD" id="cd02440">
    <property type="entry name" value="AdoMet_MTases"/>
    <property type="match status" value="1"/>
</dbReference>
<evidence type="ECO:0000256" key="2">
    <source>
        <dbReference type="ARBA" id="ARBA00022679"/>
    </source>
</evidence>
<evidence type="ECO:0000313" key="5">
    <source>
        <dbReference type="Proteomes" id="UP000654257"/>
    </source>
</evidence>
<dbReference type="AlphaFoldDB" id="A0A917G7U1"/>
<dbReference type="Pfam" id="PF05724">
    <property type="entry name" value="TPMT"/>
    <property type="match status" value="1"/>
</dbReference>
<dbReference type="GO" id="GO:0008757">
    <property type="term" value="F:S-adenosylmethionine-dependent methyltransferase activity"/>
    <property type="evidence" value="ECO:0007669"/>
    <property type="project" value="InterPro"/>
</dbReference>
<reference evidence="4" key="2">
    <citation type="submission" date="2020-09" db="EMBL/GenBank/DDBJ databases">
        <authorList>
            <person name="Sun Q."/>
            <person name="Sedlacek I."/>
        </authorList>
    </citation>
    <scope>NUCLEOTIDE SEQUENCE</scope>
    <source>
        <strain evidence="4">CCM 7905</strain>
    </source>
</reference>
<keyword evidence="5" id="KW-1185">Reference proteome</keyword>
<protein>
    <submittedName>
        <fullName evidence="4">Methyltransferase type 12</fullName>
    </submittedName>
</protein>
<dbReference type="InterPro" id="IPR029063">
    <property type="entry name" value="SAM-dependent_MTases_sf"/>
</dbReference>
<dbReference type="PANTHER" id="PTHR43464">
    <property type="entry name" value="METHYLTRANSFERASE"/>
    <property type="match status" value="1"/>
</dbReference>
<dbReference type="InterPro" id="IPR008854">
    <property type="entry name" value="TPMT"/>
</dbReference>
<dbReference type="Proteomes" id="UP000654257">
    <property type="component" value="Unassembled WGS sequence"/>
</dbReference>
<name>A0A917G7U1_9NOCA</name>
<organism evidence="4 5">
    <name type="scientific">Rhodococcoides trifolii</name>
    <dbReference type="NCBI Taxonomy" id="908250"/>
    <lineage>
        <taxon>Bacteria</taxon>
        <taxon>Bacillati</taxon>
        <taxon>Actinomycetota</taxon>
        <taxon>Actinomycetes</taxon>
        <taxon>Mycobacteriales</taxon>
        <taxon>Nocardiaceae</taxon>
        <taxon>Rhodococcoides</taxon>
    </lineage>
</organism>
<dbReference type="Gene3D" id="3.40.50.150">
    <property type="entry name" value="Vaccinia Virus protein VP39"/>
    <property type="match status" value="1"/>
</dbReference>
<keyword evidence="2" id="KW-0808">Transferase</keyword>
<accession>A0A917G7U1</accession>
<dbReference type="RefSeq" id="WP_188547490.1">
    <property type="nucleotide sequence ID" value="NZ_BMCU01000006.1"/>
</dbReference>
<evidence type="ECO:0000256" key="3">
    <source>
        <dbReference type="ARBA" id="ARBA00022691"/>
    </source>
</evidence>
<sequence>MSNPDADASRLAAESINKRDPTGWFEQLYTEAAEGRAIVPWDRTAPNALIGSWIRDRAPHRGRALVVGCGYGTDSEFIASLGYDTTAFDISQTAIDTAHARFPESVVQYEVADVLDLPQRWLRAFDVVIESITVQSMPVWVRQNAVAAIASTVAPGGSLLVVSGIREDGVEVEGPPWPLTREEIESFASTALTATRIERVTSENRWRATFMNELGSEMAGD</sequence>
<dbReference type="PANTHER" id="PTHR43464:SF19">
    <property type="entry name" value="UBIQUINONE BIOSYNTHESIS O-METHYLTRANSFERASE, MITOCHONDRIAL"/>
    <property type="match status" value="1"/>
</dbReference>